<sequence length="63" mass="7155">MDRSFDYLSRIENSILAAEMALHGTNEAVLAVEAITKARQDFNKALYFQSGIDEKFLSSFNHE</sequence>
<protein>
    <submittedName>
        <fullName evidence="1">Uncharacterized protein</fullName>
    </submittedName>
</protein>
<gene>
    <name evidence="1" type="ORF">FCL54_10185</name>
</gene>
<accession>A0A5R9F1I5</accession>
<evidence type="ECO:0000313" key="1">
    <source>
        <dbReference type="EMBL" id="TLS37502.1"/>
    </source>
</evidence>
<dbReference type="RefSeq" id="WP_138125987.1">
    <property type="nucleotide sequence ID" value="NZ_SWLG01000006.1"/>
</dbReference>
<name>A0A5R9F1I5_9BACL</name>
<proteinExistence type="predicted"/>
<dbReference type="AlphaFoldDB" id="A0A5R9F1I5"/>
<comment type="caution">
    <text evidence="1">The sequence shown here is derived from an EMBL/GenBank/DDBJ whole genome shotgun (WGS) entry which is preliminary data.</text>
</comment>
<dbReference type="EMBL" id="SWLG01000006">
    <property type="protein sequence ID" value="TLS37502.1"/>
    <property type="molecule type" value="Genomic_DNA"/>
</dbReference>
<organism evidence="1 2">
    <name type="scientific">Exobacillus caeni</name>
    <dbReference type="NCBI Taxonomy" id="2574798"/>
    <lineage>
        <taxon>Bacteria</taxon>
        <taxon>Bacillati</taxon>
        <taxon>Bacillota</taxon>
        <taxon>Bacilli</taxon>
        <taxon>Bacillales</taxon>
        <taxon>Guptibacillaceae</taxon>
        <taxon>Exobacillus</taxon>
    </lineage>
</organism>
<reference evidence="1 2" key="1">
    <citation type="submission" date="2019-04" db="EMBL/GenBank/DDBJ databases">
        <title>Bacillus caeni sp. nov., a bacterium isolated from mangrove sediment.</title>
        <authorList>
            <person name="Huang H."/>
            <person name="Mo K."/>
            <person name="Hu Y."/>
        </authorList>
    </citation>
    <scope>NUCLEOTIDE SEQUENCE [LARGE SCALE GENOMIC DNA]</scope>
    <source>
        <strain evidence="1 2">HB172195</strain>
    </source>
</reference>
<dbReference type="Proteomes" id="UP000308230">
    <property type="component" value="Unassembled WGS sequence"/>
</dbReference>
<evidence type="ECO:0000313" key="2">
    <source>
        <dbReference type="Proteomes" id="UP000308230"/>
    </source>
</evidence>
<keyword evidence="2" id="KW-1185">Reference proteome</keyword>